<dbReference type="AlphaFoldDB" id="A0A2D0AF07"/>
<evidence type="ECO:0000256" key="1">
    <source>
        <dbReference type="ARBA" id="ARBA00009023"/>
    </source>
</evidence>
<dbReference type="InterPro" id="IPR018389">
    <property type="entry name" value="DctP_fam"/>
</dbReference>
<dbReference type="InterPro" id="IPR004682">
    <property type="entry name" value="TRAP_DctP"/>
</dbReference>
<dbReference type="STRING" id="46680.GCA_000807755_04384"/>
<dbReference type="CDD" id="cd13674">
    <property type="entry name" value="PBP2_TRAP_SBP_like_1"/>
    <property type="match status" value="1"/>
</dbReference>
<dbReference type="NCBIfam" id="NF037995">
    <property type="entry name" value="TRAP_S1"/>
    <property type="match status" value="1"/>
</dbReference>
<sequence length="348" mass="39005">MFGSTGRALLAILALACASVLQAADEPQTANQPTVHEPAIHEPIVIKFAHVVAENTPKGQGALMFKRLAEERLPGRVRVEVYPNSSLFGDGKEMEALLLGDVQMLAPSLAKFEQYTRKVQLFDLPFLFDDIDAVDRFQRSPQGQGLLTSMQGKGILGLAYWHNGMKQLSANRLLLEPGDARGLKFRVQASDVLNEQFRQLRAISRKMSFAEVYQGLQTGVVNGTENTWSNYESQKVNEVQKYFTESNHGLVDYMVITNAKFWNGLPPDLRAELEQIMAEVTVQVNQEAERLNRDARQRILASGSSEIHSLTAQQRADWREAMQPVWRKFRDNVGADLIQAAEASNRPH</sequence>
<dbReference type="Proteomes" id="UP000198145">
    <property type="component" value="Unassembled WGS sequence"/>
</dbReference>
<dbReference type="FunFam" id="3.40.190.170:FF:000001">
    <property type="entry name" value="TRAP dicarboxylate transporter, DctP subunit"/>
    <property type="match status" value="1"/>
</dbReference>
<gene>
    <name evidence="5" type="ORF">CEG18_14045</name>
</gene>
<dbReference type="Pfam" id="PF03480">
    <property type="entry name" value="DctP"/>
    <property type="match status" value="1"/>
</dbReference>
<name>A0A2D0AF07_PSENT</name>
<keyword evidence="2" id="KW-0813">Transport</keyword>
<dbReference type="PANTHER" id="PTHR33376:SF7">
    <property type="entry name" value="C4-DICARBOXYLATE-BINDING PROTEIN DCTB"/>
    <property type="match status" value="1"/>
</dbReference>
<dbReference type="RefSeq" id="WP_088418016.1">
    <property type="nucleotide sequence ID" value="NZ_NJBA01000004.1"/>
</dbReference>
<dbReference type="PIRSF" id="PIRSF006470">
    <property type="entry name" value="DctB"/>
    <property type="match status" value="1"/>
</dbReference>
<dbReference type="NCBIfam" id="TIGR00787">
    <property type="entry name" value="dctP"/>
    <property type="match status" value="1"/>
</dbReference>
<evidence type="ECO:0000313" key="6">
    <source>
        <dbReference type="Proteomes" id="UP000198145"/>
    </source>
</evidence>
<dbReference type="PANTHER" id="PTHR33376">
    <property type="match status" value="1"/>
</dbReference>
<comment type="similarity">
    <text evidence="1">Belongs to the bacterial solute-binding protein 7 family.</text>
</comment>
<dbReference type="GO" id="GO:0055085">
    <property type="term" value="P:transmembrane transport"/>
    <property type="evidence" value="ECO:0007669"/>
    <property type="project" value="InterPro"/>
</dbReference>
<feature type="signal peptide" evidence="4">
    <location>
        <begin position="1"/>
        <end position="23"/>
    </location>
</feature>
<accession>A0A2D0AF07</accession>
<reference evidence="5 6" key="1">
    <citation type="submission" date="2017-06" db="EMBL/GenBank/DDBJ databases">
        <title>Draft genome of Pseudomonas nitroreducens DF05.</title>
        <authorList>
            <person name="Iyer R."/>
        </authorList>
    </citation>
    <scope>NUCLEOTIDE SEQUENCE [LARGE SCALE GENOMIC DNA]</scope>
    <source>
        <strain evidence="5 6">DF05</strain>
    </source>
</reference>
<dbReference type="eggNOG" id="COG1638">
    <property type="taxonomic scope" value="Bacteria"/>
</dbReference>
<dbReference type="GO" id="GO:0030288">
    <property type="term" value="C:outer membrane-bounded periplasmic space"/>
    <property type="evidence" value="ECO:0007669"/>
    <property type="project" value="InterPro"/>
</dbReference>
<proteinExistence type="inferred from homology"/>
<organism evidence="5 6">
    <name type="scientific">Pseudomonas nitroreducens</name>
    <dbReference type="NCBI Taxonomy" id="46680"/>
    <lineage>
        <taxon>Bacteria</taxon>
        <taxon>Pseudomonadati</taxon>
        <taxon>Pseudomonadota</taxon>
        <taxon>Gammaproteobacteria</taxon>
        <taxon>Pseudomonadales</taxon>
        <taxon>Pseudomonadaceae</taxon>
        <taxon>Pseudomonas</taxon>
    </lineage>
</organism>
<dbReference type="GO" id="GO:0015740">
    <property type="term" value="P:C4-dicarboxylate transport"/>
    <property type="evidence" value="ECO:0007669"/>
    <property type="project" value="TreeGrafter"/>
</dbReference>
<evidence type="ECO:0000256" key="4">
    <source>
        <dbReference type="SAM" id="SignalP"/>
    </source>
</evidence>
<comment type="caution">
    <text evidence="5">The sequence shown here is derived from an EMBL/GenBank/DDBJ whole genome shotgun (WGS) entry which is preliminary data.</text>
</comment>
<keyword evidence="3 4" id="KW-0732">Signal</keyword>
<dbReference type="InterPro" id="IPR038404">
    <property type="entry name" value="TRAP_DctP_sf"/>
</dbReference>
<feature type="chain" id="PRO_5012248767" evidence="4">
    <location>
        <begin position="24"/>
        <end position="348"/>
    </location>
</feature>
<evidence type="ECO:0000256" key="2">
    <source>
        <dbReference type="ARBA" id="ARBA00022448"/>
    </source>
</evidence>
<dbReference type="EMBL" id="NJBA01000004">
    <property type="protein sequence ID" value="OWP50654.1"/>
    <property type="molecule type" value="Genomic_DNA"/>
</dbReference>
<dbReference type="Gene3D" id="3.40.190.170">
    <property type="entry name" value="Bacterial extracellular solute-binding protein, family 7"/>
    <property type="match status" value="1"/>
</dbReference>
<evidence type="ECO:0000256" key="3">
    <source>
        <dbReference type="ARBA" id="ARBA00022729"/>
    </source>
</evidence>
<protein>
    <submittedName>
        <fullName evidence="5">C4-dicarboxylate ABC transporter</fullName>
    </submittedName>
</protein>
<evidence type="ECO:0000313" key="5">
    <source>
        <dbReference type="EMBL" id="OWP50654.1"/>
    </source>
</evidence>